<dbReference type="eggNOG" id="KOG0143">
    <property type="taxonomic scope" value="Eukaryota"/>
</dbReference>
<keyword evidence="2 5" id="KW-0479">Metal-binding</keyword>
<dbReference type="FunFam" id="2.60.120.330:FF:000018">
    <property type="entry name" value="2-oxoglutarate (2OG) and Fe(II)-dependent oxygenase superfamily protein"/>
    <property type="match status" value="1"/>
</dbReference>
<evidence type="ECO:0000256" key="4">
    <source>
        <dbReference type="ARBA" id="ARBA00023004"/>
    </source>
</evidence>
<dbReference type="InterPro" id="IPR027443">
    <property type="entry name" value="IPNS-like_sf"/>
</dbReference>
<dbReference type="PANTHER" id="PTHR47991">
    <property type="entry name" value="OXOGLUTARATE/IRON-DEPENDENT DIOXYGENASE"/>
    <property type="match status" value="1"/>
</dbReference>
<dbReference type="InterPro" id="IPR005123">
    <property type="entry name" value="Oxoglu/Fe-dep_dioxygenase_dom"/>
</dbReference>
<keyword evidence="3" id="KW-0847">Vitamin C</keyword>
<dbReference type="OrthoDB" id="288590at2759"/>
<dbReference type="InterPro" id="IPR026992">
    <property type="entry name" value="DIOX_N"/>
</dbReference>
<proteinExistence type="inferred from homology"/>
<feature type="domain" description="Fe2OG dioxygenase" evidence="6">
    <location>
        <begin position="203"/>
        <end position="304"/>
    </location>
</feature>
<protein>
    <recommendedName>
        <fullName evidence="6">Fe2OG dioxygenase domain-containing protein</fullName>
    </recommendedName>
</protein>
<keyword evidence="4 5" id="KW-0408">Iron</keyword>
<evidence type="ECO:0000256" key="2">
    <source>
        <dbReference type="ARBA" id="ARBA00022723"/>
    </source>
</evidence>
<dbReference type="Pfam" id="PF14226">
    <property type="entry name" value="DIOX_N"/>
    <property type="match status" value="1"/>
</dbReference>
<keyword evidence="5" id="KW-0560">Oxidoreductase</keyword>
<dbReference type="GO" id="GO:0031418">
    <property type="term" value="F:L-ascorbic acid binding"/>
    <property type="evidence" value="ECO:0007669"/>
    <property type="project" value="UniProtKB-KW"/>
</dbReference>
<dbReference type="Gene3D" id="2.60.120.330">
    <property type="entry name" value="B-lactam Antibiotic, Isopenicillin N Synthase, Chain"/>
    <property type="match status" value="1"/>
</dbReference>
<dbReference type="AlphaFoldDB" id="V7ATJ0"/>
<gene>
    <name evidence="7" type="ORF">PHAVU_009G003500g</name>
</gene>
<sequence>MDESGGVEKVGRAVQELVLKADNVPKNYMYDEGGCGFGDALMPSEDDGIPVLDLLRLSSSSSAQQELPKLHRALHSWGCFQAINHGMESSFLDKVREVSKQFFQLPTEEKKKCAREPNDIEGYGNDTIYSEKQRLDWTDRVFLKVHPEDQRQFKFWPQSPNDFRSTVLQYTESLRLLSEVILKAMAKSLNLEENCFLNESGERSNMFLRFCYYPPCQMPDHVLGFKPHADGSTITFLLQDKQVEGLQVLKDDQWFKVPIIPDALFINVGDQIEIMSNGIFRSPVHRVVVNKEKERLTAAMFCTPDPEKVIKPLDMLVDETRPLLYRPVKNYVEIFFQYYQQGKRPMEASKI</sequence>
<dbReference type="SUPFAM" id="SSF51197">
    <property type="entry name" value="Clavaminate synthase-like"/>
    <property type="match status" value="1"/>
</dbReference>
<dbReference type="InterPro" id="IPR044861">
    <property type="entry name" value="IPNS-like_FE2OG_OXY"/>
</dbReference>
<reference evidence="8" key="1">
    <citation type="journal article" date="2014" name="Nat. Genet.">
        <title>A reference genome for common bean and genome-wide analysis of dual domestications.</title>
        <authorList>
            <person name="Schmutz J."/>
            <person name="McClean P.E."/>
            <person name="Mamidi S."/>
            <person name="Wu G.A."/>
            <person name="Cannon S.B."/>
            <person name="Grimwood J."/>
            <person name="Jenkins J."/>
            <person name="Shu S."/>
            <person name="Song Q."/>
            <person name="Chavarro C."/>
            <person name="Torres-Torres M."/>
            <person name="Geffroy V."/>
            <person name="Moghaddam S.M."/>
            <person name="Gao D."/>
            <person name="Abernathy B."/>
            <person name="Barry K."/>
            <person name="Blair M."/>
            <person name="Brick M.A."/>
            <person name="Chovatia M."/>
            <person name="Gepts P."/>
            <person name="Goodstein D.M."/>
            <person name="Gonzales M."/>
            <person name="Hellsten U."/>
            <person name="Hyten D.L."/>
            <person name="Jia G."/>
            <person name="Kelly J.D."/>
            <person name="Kudrna D."/>
            <person name="Lee R."/>
            <person name="Richard M.M."/>
            <person name="Miklas P.N."/>
            <person name="Osorno J.M."/>
            <person name="Rodrigues J."/>
            <person name="Thareau V."/>
            <person name="Urrea C.A."/>
            <person name="Wang M."/>
            <person name="Yu Y."/>
            <person name="Zhang M."/>
            <person name="Wing R.A."/>
            <person name="Cregan P.B."/>
            <person name="Rokhsar D.S."/>
            <person name="Jackson S.A."/>
        </authorList>
    </citation>
    <scope>NUCLEOTIDE SEQUENCE [LARGE SCALE GENOMIC DNA]</scope>
    <source>
        <strain evidence="8">cv. G19833</strain>
    </source>
</reference>
<organism evidence="7 8">
    <name type="scientific">Phaseolus vulgaris</name>
    <name type="common">Kidney bean</name>
    <name type="synonym">French bean</name>
    <dbReference type="NCBI Taxonomy" id="3885"/>
    <lineage>
        <taxon>Eukaryota</taxon>
        <taxon>Viridiplantae</taxon>
        <taxon>Streptophyta</taxon>
        <taxon>Embryophyta</taxon>
        <taxon>Tracheophyta</taxon>
        <taxon>Spermatophyta</taxon>
        <taxon>Magnoliopsida</taxon>
        <taxon>eudicotyledons</taxon>
        <taxon>Gunneridae</taxon>
        <taxon>Pentapetalae</taxon>
        <taxon>rosids</taxon>
        <taxon>fabids</taxon>
        <taxon>Fabales</taxon>
        <taxon>Fabaceae</taxon>
        <taxon>Papilionoideae</taxon>
        <taxon>50 kb inversion clade</taxon>
        <taxon>NPAAA clade</taxon>
        <taxon>indigoferoid/millettioid clade</taxon>
        <taxon>Phaseoleae</taxon>
        <taxon>Phaseolus</taxon>
    </lineage>
</organism>
<evidence type="ECO:0000256" key="3">
    <source>
        <dbReference type="ARBA" id="ARBA00022896"/>
    </source>
</evidence>
<evidence type="ECO:0000259" key="6">
    <source>
        <dbReference type="PROSITE" id="PS51471"/>
    </source>
</evidence>
<dbReference type="SMR" id="V7ATJ0"/>
<dbReference type="Gramene" id="ESW07918">
    <property type="protein sequence ID" value="ESW07918"/>
    <property type="gene ID" value="PHAVU_009G003500g"/>
</dbReference>
<name>V7ATJ0_PHAVU</name>
<dbReference type="GO" id="GO:0016491">
    <property type="term" value="F:oxidoreductase activity"/>
    <property type="evidence" value="ECO:0007669"/>
    <property type="project" value="UniProtKB-KW"/>
</dbReference>
<accession>V7ATJ0</accession>
<comment type="similarity">
    <text evidence="1 5">Belongs to the iron/ascorbate-dependent oxidoreductase family.</text>
</comment>
<dbReference type="GO" id="GO:0046872">
    <property type="term" value="F:metal ion binding"/>
    <property type="evidence" value="ECO:0007669"/>
    <property type="project" value="UniProtKB-KW"/>
</dbReference>
<dbReference type="OMA" id="YLHTPTT"/>
<dbReference type="Proteomes" id="UP000000226">
    <property type="component" value="Chromosome 9"/>
</dbReference>
<dbReference type="EMBL" id="CM002296">
    <property type="protein sequence ID" value="ESW07918.1"/>
    <property type="molecule type" value="Genomic_DNA"/>
</dbReference>
<dbReference type="PROSITE" id="PS51471">
    <property type="entry name" value="FE2OG_OXY"/>
    <property type="match status" value="1"/>
</dbReference>
<evidence type="ECO:0000256" key="5">
    <source>
        <dbReference type="RuleBase" id="RU003682"/>
    </source>
</evidence>
<evidence type="ECO:0000256" key="1">
    <source>
        <dbReference type="ARBA" id="ARBA00008056"/>
    </source>
</evidence>
<keyword evidence="8" id="KW-1185">Reference proteome</keyword>
<evidence type="ECO:0000313" key="7">
    <source>
        <dbReference type="EMBL" id="ESW07918.1"/>
    </source>
</evidence>
<dbReference type="InterPro" id="IPR050295">
    <property type="entry name" value="Plant_2OG-oxidoreductases"/>
</dbReference>
<evidence type="ECO:0000313" key="8">
    <source>
        <dbReference type="Proteomes" id="UP000000226"/>
    </source>
</evidence>
<dbReference type="Pfam" id="PF03171">
    <property type="entry name" value="2OG-FeII_Oxy"/>
    <property type="match status" value="1"/>
</dbReference>